<keyword evidence="2 4" id="KW-0479">Metal-binding</keyword>
<gene>
    <name evidence="5" type="ORF">SISNIDRAFT_440313</name>
</gene>
<dbReference type="OrthoDB" id="540174at2759"/>
<dbReference type="GO" id="GO:0020037">
    <property type="term" value="F:heme binding"/>
    <property type="evidence" value="ECO:0007669"/>
    <property type="project" value="InterPro"/>
</dbReference>
<protein>
    <submittedName>
        <fullName evidence="5">Indoleamine 2,3-dioxygenase</fullName>
    </submittedName>
</protein>
<keyword evidence="4" id="KW-0349">Heme</keyword>
<proteinExistence type="inferred from homology"/>
<accession>A0A164V985</accession>
<dbReference type="GO" id="GO:0033754">
    <property type="term" value="F:indoleamine 2,3-dioxygenase activity"/>
    <property type="evidence" value="ECO:0007669"/>
    <property type="project" value="TreeGrafter"/>
</dbReference>
<dbReference type="GO" id="GO:0034354">
    <property type="term" value="P:'de novo' NAD+ biosynthetic process from L-tryptophan"/>
    <property type="evidence" value="ECO:0007669"/>
    <property type="project" value="TreeGrafter"/>
</dbReference>
<evidence type="ECO:0000313" key="5">
    <source>
        <dbReference type="EMBL" id="KZS93939.1"/>
    </source>
</evidence>
<dbReference type="Proteomes" id="UP000076722">
    <property type="component" value="Unassembled WGS sequence"/>
</dbReference>
<evidence type="ECO:0000256" key="4">
    <source>
        <dbReference type="PIRSR" id="PIRSR600898-1"/>
    </source>
</evidence>
<dbReference type="SUPFAM" id="SSF140959">
    <property type="entry name" value="Indolic compounds 2,3-dioxygenase-like"/>
    <property type="match status" value="1"/>
</dbReference>
<evidence type="ECO:0000256" key="3">
    <source>
        <dbReference type="ARBA" id="ARBA00023004"/>
    </source>
</evidence>
<dbReference type="GO" id="GO:0046872">
    <property type="term" value="F:metal ion binding"/>
    <property type="evidence" value="ECO:0007669"/>
    <property type="project" value="UniProtKB-KW"/>
</dbReference>
<dbReference type="EMBL" id="KV419405">
    <property type="protein sequence ID" value="KZS93939.1"/>
    <property type="molecule type" value="Genomic_DNA"/>
</dbReference>
<dbReference type="InterPro" id="IPR000898">
    <property type="entry name" value="Indolamine_dOase"/>
</dbReference>
<name>A0A164V985_9AGAM</name>
<keyword evidence="3 4" id="KW-0408">Iron</keyword>
<dbReference type="AlphaFoldDB" id="A0A164V985"/>
<dbReference type="STRING" id="1314777.A0A164V985"/>
<dbReference type="PANTHER" id="PTHR28657:SF5">
    <property type="entry name" value="INDOLEAMINE 2,3-DIOXYGENASE"/>
    <property type="match status" value="1"/>
</dbReference>
<dbReference type="GO" id="GO:0019441">
    <property type="term" value="P:L-tryptophan catabolic process to kynurenine"/>
    <property type="evidence" value="ECO:0007669"/>
    <property type="project" value="InterPro"/>
</dbReference>
<comment type="similarity">
    <text evidence="1">Belongs to the indoleamine 2,3-dioxygenase family.</text>
</comment>
<keyword evidence="6" id="KW-1185">Reference proteome</keyword>
<evidence type="ECO:0000256" key="2">
    <source>
        <dbReference type="ARBA" id="ARBA00022723"/>
    </source>
</evidence>
<dbReference type="Pfam" id="PF01231">
    <property type="entry name" value="IDO"/>
    <property type="match status" value="1"/>
</dbReference>
<evidence type="ECO:0000256" key="1">
    <source>
        <dbReference type="ARBA" id="ARBA00007119"/>
    </source>
</evidence>
<organism evidence="5 6">
    <name type="scientific">Sistotremastrum niveocremeum HHB9708</name>
    <dbReference type="NCBI Taxonomy" id="1314777"/>
    <lineage>
        <taxon>Eukaryota</taxon>
        <taxon>Fungi</taxon>
        <taxon>Dikarya</taxon>
        <taxon>Basidiomycota</taxon>
        <taxon>Agaricomycotina</taxon>
        <taxon>Agaricomycetes</taxon>
        <taxon>Sistotremastrales</taxon>
        <taxon>Sistotremastraceae</taxon>
        <taxon>Sertulicium</taxon>
        <taxon>Sertulicium niveocremeum</taxon>
    </lineage>
</organism>
<dbReference type="GO" id="GO:0005737">
    <property type="term" value="C:cytoplasm"/>
    <property type="evidence" value="ECO:0007669"/>
    <property type="project" value="TreeGrafter"/>
</dbReference>
<evidence type="ECO:0000313" key="6">
    <source>
        <dbReference type="Proteomes" id="UP000076722"/>
    </source>
</evidence>
<dbReference type="InterPro" id="IPR037217">
    <property type="entry name" value="Trp/Indoleamine_2_3_dOase-like"/>
</dbReference>
<keyword evidence="5" id="KW-0560">Oxidoreductase</keyword>
<dbReference type="Gene3D" id="1.20.58.480">
    <property type="match status" value="1"/>
</dbReference>
<dbReference type="PANTHER" id="PTHR28657">
    <property type="entry name" value="INDOLEAMINE 2,3-DIOXYGENASE"/>
    <property type="match status" value="1"/>
</dbReference>
<feature type="binding site" description="proximal binding residue" evidence="4">
    <location>
        <position position="399"/>
    </location>
    <ligand>
        <name>heme b</name>
        <dbReference type="ChEBI" id="CHEBI:60344"/>
    </ligand>
    <ligandPart>
        <name>Fe</name>
        <dbReference type="ChEBI" id="CHEBI:18248"/>
    </ligandPart>
</feature>
<keyword evidence="5" id="KW-0223">Dioxygenase</keyword>
<reference evidence="5 6" key="1">
    <citation type="journal article" date="2016" name="Mol. Biol. Evol.">
        <title>Comparative Genomics of Early-Diverging Mushroom-Forming Fungi Provides Insights into the Origins of Lignocellulose Decay Capabilities.</title>
        <authorList>
            <person name="Nagy L.G."/>
            <person name="Riley R."/>
            <person name="Tritt A."/>
            <person name="Adam C."/>
            <person name="Daum C."/>
            <person name="Floudas D."/>
            <person name="Sun H."/>
            <person name="Yadav J.S."/>
            <person name="Pangilinan J."/>
            <person name="Larsson K.H."/>
            <person name="Matsuura K."/>
            <person name="Barry K."/>
            <person name="Labutti K."/>
            <person name="Kuo R."/>
            <person name="Ohm R.A."/>
            <person name="Bhattacharya S.S."/>
            <person name="Shirouzu T."/>
            <person name="Yoshinaga Y."/>
            <person name="Martin F.M."/>
            <person name="Grigoriev I.V."/>
            <person name="Hibbett D.S."/>
        </authorList>
    </citation>
    <scope>NUCLEOTIDE SEQUENCE [LARGE SCALE GENOMIC DNA]</scope>
    <source>
        <strain evidence="5 6">HHB9708</strain>
    </source>
</reference>
<sequence length="463" mass="51795">MSNEPLHFLDLPRPNLEYGILQGQTDTTTLAAHDFDVDPRTGFMPHQPPLTRLPDKWELWESALDAVLTHPFIVGDSLAITTADLERSEVWRQRIEKMPILDTVDFISSEPLLRRAHLVLAFLLHIYVHSHSKDPNSSSTIIPCAIGIPLLRVSASLQLPPVLTYADTVLYNWAPIDPSLPVSEQNIRVVTTASGTPDECHFYLTSSRIELRGVEALDLMRASLDEAFIGDEIAIRRISGYLDKLAMVIHDLTSTLHAVRQGCDPSVFYNVVRPWFRGVDSGPNPTNQWLFQDAEKFGFLQPIEMSGPSAGQSSLIYALDIFLSVDEKTHAVMSHSETHEKPFLERMKAYMPRHHRAFLTHLAAEPRRIRDLVQTSHNEGFTQAYNSAIQALKIFRDGHIQIVTSYIISQARSTPSNLLATETHGSNLKGTGGTELVPFLKGVRDRTARSALDRVSDKDSNPA</sequence>